<dbReference type="Proteomes" id="UP000653472">
    <property type="component" value="Unassembled WGS sequence"/>
</dbReference>
<feature type="transmembrane region" description="Helical" evidence="1">
    <location>
        <begin position="47"/>
        <end position="66"/>
    </location>
</feature>
<protein>
    <recommendedName>
        <fullName evidence="4">Fenitrothion hydrolase</fullName>
    </recommendedName>
</protein>
<accession>A0A969WDB4</accession>
<feature type="transmembrane region" description="Helical" evidence="1">
    <location>
        <begin position="328"/>
        <end position="354"/>
    </location>
</feature>
<feature type="transmembrane region" description="Helical" evidence="1">
    <location>
        <begin position="96"/>
        <end position="117"/>
    </location>
</feature>
<name>A0A969WDB4_9GAMM</name>
<keyword evidence="3" id="KW-1185">Reference proteome</keyword>
<reference evidence="2" key="1">
    <citation type="submission" date="2020-03" db="EMBL/GenBank/DDBJ databases">
        <title>Solimonas marina sp. nov., isolated from deep seawater of the Pacific Ocean.</title>
        <authorList>
            <person name="Liu X."/>
            <person name="Lai Q."/>
            <person name="Sun F."/>
            <person name="Gai Y."/>
            <person name="Li G."/>
            <person name="Shao Z."/>
        </authorList>
    </citation>
    <scope>NUCLEOTIDE SEQUENCE</scope>
    <source>
        <strain evidence="2">C16B3</strain>
    </source>
</reference>
<feature type="transmembrane region" description="Helical" evidence="1">
    <location>
        <begin position="129"/>
        <end position="151"/>
    </location>
</feature>
<keyword evidence="1" id="KW-0472">Membrane</keyword>
<dbReference type="AlphaFoldDB" id="A0A969WDB4"/>
<evidence type="ECO:0000313" key="2">
    <source>
        <dbReference type="EMBL" id="NKF24449.1"/>
    </source>
</evidence>
<dbReference type="EMBL" id="JAAVXB010000015">
    <property type="protein sequence ID" value="NKF24449.1"/>
    <property type="molecule type" value="Genomic_DNA"/>
</dbReference>
<feature type="transmembrane region" description="Helical" evidence="1">
    <location>
        <begin position="172"/>
        <end position="193"/>
    </location>
</feature>
<sequence>MASWPSSKSIRAEWRGAAALALLLTPLPAAAHSFGRIYNLPVPFWLYAYGAAAALLLSFLIAGYFATAPRAAAMAAAPSHSCDGLRAALRRWQLPMGLRGLALLCLLLCMLSGYIGVRDSYRNFNMTCFWIVFVLGFAYLTALIGDLYALVNPWQTLAALIGRVWPRYWRGRHAYPAPAAYWPAVVLYMGFIWVELFGNTRPWSLAAWLSLYTAINLIAVGLVGARDWFRYGELFSVFMRLIAKMAPIDYVPGRHLRLRKPFSGLLETPASHWSLLVFVLFMLSSTAFDGLRATVAWYRVFWGDASGWFTQWFGQSPIYLYVQLRPWYLAYESLCMLLSPFLYLAVYLLFIVLTRWLGGRRHSVRELAFSFAYSLLPIALVYHVTHYYTLLLTQGVKIVSLLSDPFGYGWNLFGTAGRFRAPFLPDLGTVWHTQVGLILFGHIVSVWIAHTEALRLYPSRGRALLSQLPMLVLMVLFTTAGLWILAQPIQGR</sequence>
<gene>
    <name evidence="2" type="ORF">G7Y82_19230</name>
</gene>
<dbReference type="RefSeq" id="WP_168149754.1">
    <property type="nucleotide sequence ID" value="NZ_JAAVXB010000015.1"/>
</dbReference>
<evidence type="ECO:0008006" key="4">
    <source>
        <dbReference type="Google" id="ProtNLM"/>
    </source>
</evidence>
<feature type="transmembrane region" description="Helical" evidence="1">
    <location>
        <begin position="300"/>
        <end position="322"/>
    </location>
</feature>
<keyword evidence="1" id="KW-0812">Transmembrane</keyword>
<evidence type="ECO:0000256" key="1">
    <source>
        <dbReference type="SAM" id="Phobius"/>
    </source>
</evidence>
<comment type="caution">
    <text evidence="2">The sequence shown here is derived from an EMBL/GenBank/DDBJ whole genome shotgun (WGS) entry which is preliminary data.</text>
</comment>
<feature type="transmembrane region" description="Helical" evidence="1">
    <location>
        <begin position="430"/>
        <end position="449"/>
    </location>
</feature>
<feature type="transmembrane region" description="Helical" evidence="1">
    <location>
        <begin position="470"/>
        <end position="489"/>
    </location>
</feature>
<feature type="transmembrane region" description="Helical" evidence="1">
    <location>
        <begin position="205"/>
        <end position="224"/>
    </location>
</feature>
<keyword evidence="1" id="KW-1133">Transmembrane helix</keyword>
<proteinExistence type="predicted"/>
<feature type="transmembrane region" description="Helical" evidence="1">
    <location>
        <begin position="270"/>
        <end position="288"/>
    </location>
</feature>
<feature type="transmembrane region" description="Helical" evidence="1">
    <location>
        <begin position="366"/>
        <end position="385"/>
    </location>
</feature>
<organism evidence="2 3">
    <name type="scientific">Solimonas marina</name>
    <dbReference type="NCBI Taxonomy" id="2714601"/>
    <lineage>
        <taxon>Bacteria</taxon>
        <taxon>Pseudomonadati</taxon>
        <taxon>Pseudomonadota</taxon>
        <taxon>Gammaproteobacteria</taxon>
        <taxon>Nevskiales</taxon>
        <taxon>Nevskiaceae</taxon>
        <taxon>Solimonas</taxon>
    </lineage>
</organism>
<evidence type="ECO:0000313" key="3">
    <source>
        <dbReference type="Proteomes" id="UP000653472"/>
    </source>
</evidence>